<accession>A0A8T0DB53</accession>
<gene>
    <name evidence="2" type="ORF">P879_09493</name>
</gene>
<organism evidence="2 3">
    <name type="scientific">Paragonimus westermani</name>
    <dbReference type="NCBI Taxonomy" id="34504"/>
    <lineage>
        <taxon>Eukaryota</taxon>
        <taxon>Metazoa</taxon>
        <taxon>Spiralia</taxon>
        <taxon>Lophotrochozoa</taxon>
        <taxon>Platyhelminthes</taxon>
        <taxon>Trematoda</taxon>
        <taxon>Digenea</taxon>
        <taxon>Plagiorchiida</taxon>
        <taxon>Troglotremata</taxon>
        <taxon>Troglotrematidae</taxon>
        <taxon>Paragonimus</taxon>
    </lineage>
</organism>
<evidence type="ECO:0000259" key="1">
    <source>
        <dbReference type="Pfam" id="PF13881"/>
    </source>
</evidence>
<dbReference type="OrthoDB" id="1043111at2759"/>
<dbReference type="Proteomes" id="UP000699462">
    <property type="component" value="Unassembled WGS sequence"/>
</dbReference>
<dbReference type="Pfam" id="PF13881">
    <property type="entry name" value="Rad60-SLD_2"/>
    <property type="match status" value="1"/>
</dbReference>
<reference evidence="2 3" key="1">
    <citation type="submission" date="2019-07" db="EMBL/GenBank/DDBJ databases">
        <title>Annotation for the trematode Paragonimus westermani.</title>
        <authorList>
            <person name="Choi Y.-J."/>
        </authorList>
    </citation>
    <scope>NUCLEOTIDE SEQUENCE [LARGE SCALE GENOMIC DNA]</scope>
    <source>
        <strain evidence="2">180907_Pwestermani</strain>
    </source>
</reference>
<dbReference type="InterPro" id="IPR039540">
    <property type="entry name" value="UBL3-like_ubiquitin_dom"/>
</dbReference>
<evidence type="ECO:0000313" key="3">
    <source>
        <dbReference type="Proteomes" id="UP000699462"/>
    </source>
</evidence>
<dbReference type="AlphaFoldDB" id="A0A8T0DB53"/>
<proteinExistence type="predicted"/>
<dbReference type="InterPro" id="IPR029071">
    <property type="entry name" value="Ubiquitin-like_domsf"/>
</dbReference>
<dbReference type="Gene3D" id="3.10.20.90">
    <property type="entry name" value="Phosphatidylinositol 3-kinase Catalytic Subunit, Chain A, domain 1"/>
    <property type="match status" value="1"/>
</dbReference>
<feature type="domain" description="UBL3-like ubiquitin" evidence="1">
    <location>
        <begin position="2"/>
        <end position="65"/>
    </location>
</feature>
<evidence type="ECO:0000313" key="2">
    <source>
        <dbReference type="EMBL" id="KAF8565075.1"/>
    </source>
</evidence>
<protein>
    <recommendedName>
        <fullName evidence="1">UBL3-like ubiquitin domain-containing protein</fullName>
    </recommendedName>
</protein>
<comment type="caution">
    <text evidence="2">The sequence shown here is derived from an EMBL/GenBank/DDBJ whole genome shotgun (WGS) entry which is preliminary data.</text>
</comment>
<sequence length="76" mass="8817">MEIPLRLLLIDGSCYELTIPVHTTVKEITDLIYRDWPTCLGSRTECNDLKLIFHGRFLLEDLSFADYSVIKTDLEI</sequence>
<keyword evidence="3" id="KW-1185">Reference proteome</keyword>
<dbReference type="EMBL" id="JTDF01007345">
    <property type="protein sequence ID" value="KAF8565075.1"/>
    <property type="molecule type" value="Genomic_DNA"/>
</dbReference>
<dbReference type="SUPFAM" id="SSF54236">
    <property type="entry name" value="Ubiquitin-like"/>
    <property type="match status" value="1"/>
</dbReference>
<name>A0A8T0DB53_9TREM</name>